<dbReference type="PROSITE" id="PS50109">
    <property type="entry name" value="HIS_KIN"/>
    <property type="match status" value="1"/>
</dbReference>
<gene>
    <name evidence="18" type="ORF">J5Y03_09345</name>
</gene>
<evidence type="ECO:0000256" key="11">
    <source>
        <dbReference type="ARBA" id="ARBA00022840"/>
    </source>
</evidence>
<feature type="domain" description="Histidine kinase" evidence="16">
    <location>
        <begin position="247"/>
        <end position="463"/>
    </location>
</feature>
<dbReference type="InterPro" id="IPR003660">
    <property type="entry name" value="HAMP_dom"/>
</dbReference>
<keyword evidence="19" id="KW-1185">Reference proteome</keyword>
<keyword evidence="6" id="KW-0597">Phosphoprotein</keyword>
<dbReference type="Pfam" id="PF00512">
    <property type="entry name" value="HisKA"/>
    <property type="match status" value="1"/>
</dbReference>
<dbReference type="Pfam" id="PF18719">
    <property type="entry name" value="ArlS_N"/>
    <property type="match status" value="1"/>
</dbReference>
<dbReference type="Pfam" id="PF02518">
    <property type="entry name" value="HATPase_c"/>
    <property type="match status" value="1"/>
</dbReference>
<evidence type="ECO:0000256" key="4">
    <source>
        <dbReference type="ARBA" id="ARBA00015735"/>
    </source>
</evidence>
<dbReference type="PANTHER" id="PTHR45528:SF12">
    <property type="entry name" value="SENSOR HISTIDINE KINASE ARSS"/>
    <property type="match status" value="1"/>
</dbReference>
<dbReference type="InterPro" id="IPR036097">
    <property type="entry name" value="HisK_dim/P_sf"/>
</dbReference>
<evidence type="ECO:0000256" key="8">
    <source>
        <dbReference type="ARBA" id="ARBA00022692"/>
    </source>
</evidence>
<protein>
    <recommendedName>
        <fullName evidence="4">Signal transduction histidine-protein kinase ArlS</fullName>
        <ecNumber evidence="3">2.7.13.3</ecNumber>
    </recommendedName>
</protein>
<dbReference type="Gene3D" id="1.10.287.130">
    <property type="match status" value="1"/>
</dbReference>
<evidence type="ECO:0000313" key="18">
    <source>
        <dbReference type="EMBL" id="MBP0725391.1"/>
    </source>
</evidence>
<evidence type="ECO:0000256" key="13">
    <source>
        <dbReference type="ARBA" id="ARBA00023012"/>
    </source>
</evidence>
<evidence type="ECO:0000313" key="19">
    <source>
        <dbReference type="Proteomes" id="UP000682134"/>
    </source>
</evidence>
<dbReference type="GO" id="GO:0005886">
    <property type="term" value="C:plasma membrane"/>
    <property type="evidence" value="ECO:0007669"/>
    <property type="project" value="UniProtKB-SubCell"/>
</dbReference>
<proteinExistence type="predicted"/>
<accession>A0A940NMN4</accession>
<dbReference type="InterPro" id="IPR003661">
    <property type="entry name" value="HisK_dim/P_dom"/>
</dbReference>
<dbReference type="SUPFAM" id="SSF47384">
    <property type="entry name" value="Homodimeric domain of signal transducing histidine kinase"/>
    <property type="match status" value="1"/>
</dbReference>
<comment type="catalytic activity">
    <reaction evidence="1">
        <text>ATP + protein L-histidine = ADP + protein N-phospho-L-histidine.</text>
        <dbReference type="EC" id="2.7.13.3"/>
    </reaction>
</comment>
<keyword evidence="14 15" id="KW-0472">Membrane</keyword>
<evidence type="ECO:0000256" key="12">
    <source>
        <dbReference type="ARBA" id="ARBA00022989"/>
    </source>
</evidence>
<dbReference type="InterPro" id="IPR050398">
    <property type="entry name" value="HssS/ArlS-like"/>
</dbReference>
<dbReference type="InterPro" id="IPR041610">
    <property type="entry name" value="ArlS_N"/>
</dbReference>
<keyword evidence="11" id="KW-0067">ATP-binding</keyword>
<dbReference type="FunFam" id="3.30.565.10:FF:000006">
    <property type="entry name" value="Sensor histidine kinase WalK"/>
    <property type="match status" value="1"/>
</dbReference>
<evidence type="ECO:0000256" key="2">
    <source>
        <dbReference type="ARBA" id="ARBA00004651"/>
    </source>
</evidence>
<evidence type="ECO:0000256" key="15">
    <source>
        <dbReference type="SAM" id="Phobius"/>
    </source>
</evidence>
<dbReference type="EMBL" id="JAGIYQ010000005">
    <property type="protein sequence ID" value="MBP0725391.1"/>
    <property type="molecule type" value="Genomic_DNA"/>
</dbReference>
<evidence type="ECO:0000256" key="6">
    <source>
        <dbReference type="ARBA" id="ARBA00022553"/>
    </source>
</evidence>
<evidence type="ECO:0000256" key="9">
    <source>
        <dbReference type="ARBA" id="ARBA00022741"/>
    </source>
</evidence>
<keyword evidence="13" id="KW-0902">Two-component regulatory system</keyword>
<dbReference type="SUPFAM" id="SSF158472">
    <property type="entry name" value="HAMP domain-like"/>
    <property type="match status" value="1"/>
</dbReference>
<dbReference type="CDD" id="cd00082">
    <property type="entry name" value="HisKA"/>
    <property type="match status" value="1"/>
</dbReference>
<evidence type="ECO:0000256" key="3">
    <source>
        <dbReference type="ARBA" id="ARBA00012438"/>
    </source>
</evidence>
<dbReference type="SMART" id="SM00387">
    <property type="entry name" value="HATPase_c"/>
    <property type="match status" value="1"/>
</dbReference>
<keyword evidence="12 15" id="KW-1133">Transmembrane helix</keyword>
<dbReference type="PANTHER" id="PTHR45528">
    <property type="entry name" value="SENSOR HISTIDINE KINASE CPXA"/>
    <property type="match status" value="1"/>
</dbReference>
<dbReference type="GO" id="GO:0000155">
    <property type="term" value="F:phosphorelay sensor kinase activity"/>
    <property type="evidence" value="ECO:0007669"/>
    <property type="project" value="InterPro"/>
</dbReference>
<dbReference type="EC" id="2.7.13.3" evidence="3"/>
<dbReference type="RefSeq" id="WP_209404901.1">
    <property type="nucleotide sequence ID" value="NZ_JAGIYQ010000005.1"/>
</dbReference>
<dbReference type="Gene3D" id="3.30.565.10">
    <property type="entry name" value="Histidine kinase-like ATPase, C-terminal domain"/>
    <property type="match status" value="1"/>
</dbReference>
<organism evidence="18 19">
    <name type="scientific">Gottfriedia endophytica</name>
    <dbReference type="NCBI Taxonomy" id="2820819"/>
    <lineage>
        <taxon>Bacteria</taxon>
        <taxon>Bacillati</taxon>
        <taxon>Bacillota</taxon>
        <taxon>Bacilli</taxon>
        <taxon>Bacillales</taxon>
        <taxon>Bacillaceae</taxon>
        <taxon>Gottfriedia</taxon>
    </lineage>
</organism>
<dbReference type="Proteomes" id="UP000682134">
    <property type="component" value="Unassembled WGS sequence"/>
</dbReference>
<dbReference type="Gene3D" id="6.10.340.10">
    <property type="match status" value="1"/>
</dbReference>
<sequence>MKWFNNLTIRWKMTILSALFMFLIFITCNIIQLVLIKTVTFNQQQDTLGKKAQMMTTYIEQSYEKHSNEKKAFADAEQYYKSIIQPNEKIKIVDENGTAIFTISKDLQNELHFNSYKEGFYKTVIHDDEILVLNTPVQLGNKNFMLQFSMNMELFSHLEEQVSLVLLFGTIFSLILSGLSGIYLSKKMLFPLKDMNQTMTKIKNNELQERVTIYNTKDEFSELGEIFNNMMDELELSIRIQQRFVEDASHELKTPLSIIHGHLSLIKRWGKDDKQVLENSIDACLNETNRMIVLTKELLQLSKMEKSNEETAVIKQTNIVEALKEVITNYRLLYNDVAITLDDLEQKEYKVLISKEHFIQILIIILDNAIKYSAENKKIQLSVLKIDSYLKIKIRDNGIGIQEEDLPHIFDRFYRVDKARSREKGGNGLGLSIAKELVEKYDGNLTIHSVYGKGTTVEIDLPL</sequence>
<keyword evidence="5" id="KW-1003">Cell membrane</keyword>
<reference evidence="18" key="1">
    <citation type="submission" date="2021-04" db="EMBL/GenBank/DDBJ databases">
        <title>Genome seq and assembly of Bacillus sp.</title>
        <authorList>
            <person name="Chhetri G."/>
        </authorList>
    </citation>
    <scope>NUCLEOTIDE SEQUENCE</scope>
    <source>
        <strain evidence="18">RG28</strain>
    </source>
</reference>
<dbReference type="SMART" id="SM00388">
    <property type="entry name" value="HisKA"/>
    <property type="match status" value="1"/>
</dbReference>
<dbReference type="GO" id="GO:0005524">
    <property type="term" value="F:ATP binding"/>
    <property type="evidence" value="ECO:0007669"/>
    <property type="project" value="UniProtKB-KW"/>
</dbReference>
<evidence type="ECO:0000259" key="16">
    <source>
        <dbReference type="PROSITE" id="PS50109"/>
    </source>
</evidence>
<dbReference type="InterPro" id="IPR036890">
    <property type="entry name" value="HATPase_C_sf"/>
</dbReference>
<evidence type="ECO:0000256" key="5">
    <source>
        <dbReference type="ARBA" id="ARBA00022475"/>
    </source>
</evidence>
<dbReference type="SMART" id="SM00304">
    <property type="entry name" value="HAMP"/>
    <property type="match status" value="1"/>
</dbReference>
<name>A0A940NMN4_9BACI</name>
<feature type="transmembrane region" description="Helical" evidence="15">
    <location>
        <begin position="162"/>
        <end position="185"/>
    </location>
</feature>
<keyword evidence="10" id="KW-0418">Kinase</keyword>
<keyword evidence="7" id="KW-0808">Transferase</keyword>
<comment type="caution">
    <text evidence="18">The sequence shown here is derived from an EMBL/GenBank/DDBJ whole genome shotgun (WGS) entry which is preliminary data.</text>
</comment>
<dbReference type="AlphaFoldDB" id="A0A940NMN4"/>
<keyword evidence="9" id="KW-0547">Nucleotide-binding</keyword>
<dbReference type="PRINTS" id="PR00344">
    <property type="entry name" value="BCTRLSENSOR"/>
</dbReference>
<evidence type="ECO:0000256" key="10">
    <source>
        <dbReference type="ARBA" id="ARBA00022777"/>
    </source>
</evidence>
<dbReference type="InterPro" id="IPR004358">
    <property type="entry name" value="Sig_transdc_His_kin-like_C"/>
</dbReference>
<dbReference type="FunFam" id="1.10.287.130:FF:000001">
    <property type="entry name" value="Two-component sensor histidine kinase"/>
    <property type="match status" value="1"/>
</dbReference>
<keyword evidence="8 15" id="KW-0812">Transmembrane</keyword>
<evidence type="ECO:0000256" key="1">
    <source>
        <dbReference type="ARBA" id="ARBA00000085"/>
    </source>
</evidence>
<dbReference type="Pfam" id="PF00672">
    <property type="entry name" value="HAMP"/>
    <property type="match status" value="1"/>
</dbReference>
<comment type="subcellular location">
    <subcellularLocation>
        <location evidence="2">Cell membrane</location>
        <topology evidence="2">Multi-pass membrane protein</topology>
    </subcellularLocation>
</comment>
<dbReference type="InterPro" id="IPR005467">
    <property type="entry name" value="His_kinase_dom"/>
</dbReference>
<dbReference type="SUPFAM" id="SSF55874">
    <property type="entry name" value="ATPase domain of HSP90 chaperone/DNA topoisomerase II/histidine kinase"/>
    <property type="match status" value="1"/>
</dbReference>
<evidence type="ECO:0000256" key="14">
    <source>
        <dbReference type="ARBA" id="ARBA00023136"/>
    </source>
</evidence>
<dbReference type="PROSITE" id="PS50885">
    <property type="entry name" value="HAMP"/>
    <property type="match status" value="1"/>
</dbReference>
<dbReference type="CDD" id="cd00075">
    <property type="entry name" value="HATPase"/>
    <property type="match status" value="1"/>
</dbReference>
<feature type="domain" description="HAMP" evidence="17">
    <location>
        <begin position="186"/>
        <end position="239"/>
    </location>
</feature>
<feature type="transmembrane region" description="Helical" evidence="15">
    <location>
        <begin position="12"/>
        <end position="36"/>
    </location>
</feature>
<evidence type="ECO:0000259" key="17">
    <source>
        <dbReference type="PROSITE" id="PS50885"/>
    </source>
</evidence>
<evidence type="ECO:0000256" key="7">
    <source>
        <dbReference type="ARBA" id="ARBA00022679"/>
    </source>
</evidence>
<dbReference type="InterPro" id="IPR003594">
    <property type="entry name" value="HATPase_dom"/>
</dbReference>
<dbReference type="CDD" id="cd06225">
    <property type="entry name" value="HAMP"/>
    <property type="match status" value="1"/>
</dbReference>